<dbReference type="InterPro" id="IPR000524">
    <property type="entry name" value="Tscrpt_reg_HTH_GntR"/>
</dbReference>
<organism evidence="6 7">
    <name type="scientific">Georgenia ruanii</name>
    <dbReference type="NCBI Taxonomy" id="348442"/>
    <lineage>
        <taxon>Bacteria</taxon>
        <taxon>Bacillati</taxon>
        <taxon>Actinomycetota</taxon>
        <taxon>Actinomycetes</taxon>
        <taxon>Micrococcales</taxon>
        <taxon>Bogoriellaceae</taxon>
        <taxon>Georgenia</taxon>
    </lineage>
</organism>
<evidence type="ECO:0000256" key="1">
    <source>
        <dbReference type="ARBA" id="ARBA00023015"/>
    </source>
</evidence>
<dbReference type="PANTHER" id="PTHR43537:SF49">
    <property type="entry name" value="TRANSCRIPTIONAL REGULATORY PROTEIN"/>
    <property type="match status" value="1"/>
</dbReference>
<keyword evidence="7" id="KW-1185">Reference proteome</keyword>
<dbReference type="OrthoDB" id="8680240at2"/>
<evidence type="ECO:0000256" key="3">
    <source>
        <dbReference type="ARBA" id="ARBA00023163"/>
    </source>
</evidence>
<dbReference type="EMBL" id="WHPD01001623">
    <property type="protein sequence ID" value="MPV88502.1"/>
    <property type="molecule type" value="Genomic_DNA"/>
</dbReference>
<evidence type="ECO:0000256" key="4">
    <source>
        <dbReference type="SAM" id="MobiDB-lite"/>
    </source>
</evidence>
<dbReference type="PROSITE" id="PS50949">
    <property type="entry name" value="HTH_GNTR"/>
    <property type="match status" value="1"/>
</dbReference>
<protein>
    <submittedName>
        <fullName evidence="6">FCD domain-containing protein</fullName>
    </submittedName>
</protein>
<dbReference type="InterPro" id="IPR011711">
    <property type="entry name" value="GntR_C"/>
</dbReference>
<dbReference type="Pfam" id="PF07729">
    <property type="entry name" value="FCD"/>
    <property type="match status" value="1"/>
</dbReference>
<name>A0A7J9UVF7_9MICO</name>
<evidence type="ECO:0000313" key="7">
    <source>
        <dbReference type="Proteomes" id="UP000429644"/>
    </source>
</evidence>
<sequence length="250" mass="26364">MLASELAYTTLREEIVSGRLAPGSVLGEVEQAARLGVSRTPLREALGRLGAEGLAVAGKGRTLVVSSISAQDVRHLFELREALEAQAARLAARRADPAVFAALADRFAAAVTLLDADDRDHVAYYQLVADLDSAIDEAMASPYLRRALASLRSHVARARRLSQDDRDRLVRASQEHELIARAVAEGDATLAAQATAVHLRASLTHILTALTGEGPGMPGSEPANAPDTGTDPAETDLGTPPTPVREAAAR</sequence>
<dbReference type="AlphaFoldDB" id="A0A7J9UVF7"/>
<dbReference type="Proteomes" id="UP000429644">
    <property type="component" value="Unassembled WGS sequence"/>
</dbReference>
<dbReference type="GO" id="GO:0003700">
    <property type="term" value="F:DNA-binding transcription factor activity"/>
    <property type="evidence" value="ECO:0007669"/>
    <property type="project" value="InterPro"/>
</dbReference>
<evidence type="ECO:0000256" key="2">
    <source>
        <dbReference type="ARBA" id="ARBA00023125"/>
    </source>
</evidence>
<gene>
    <name evidence="6" type="ORF">GB882_07465</name>
</gene>
<accession>A0A7J9UVF7</accession>
<dbReference type="Gene3D" id="1.10.10.10">
    <property type="entry name" value="Winged helix-like DNA-binding domain superfamily/Winged helix DNA-binding domain"/>
    <property type="match status" value="1"/>
</dbReference>
<dbReference type="InterPro" id="IPR008920">
    <property type="entry name" value="TF_FadR/GntR_C"/>
</dbReference>
<dbReference type="InterPro" id="IPR036388">
    <property type="entry name" value="WH-like_DNA-bd_sf"/>
</dbReference>
<dbReference type="SUPFAM" id="SSF48008">
    <property type="entry name" value="GntR ligand-binding domain-like"/>
    <property type="match status" value="1"/>
</dbReference>
<dbReference type="PANTHER" id="PTHR43537">
    <property type="entry name" value="TRANSCRIPTIONAL REGULATOR, GNTR FAMILY"/>
    <property type="match status" value="1"/>
</dbReference>
<keyword evidence="1" id="KW-0805">Transcription regulation</keyword>
<reference evidence="6 7" key="1">
    <citation type="submission" date="2019-10" db="EMBL/GenBank/DDBJ databases">
        <title>Georgenia wutianyii sp. nov. and Georgenia yuyongxinii sp. nov. isolated from plateau pika (Ochotona curzoniae) in the Qinghai-Tibet plateau of China.</title>
        <authorList>
            <person name="Tian Z."/>
        </authorList>
    </citation>
    <scope>NUCLEOTIDE SEQUENCE [LARGE SCALE GENOMIC DNA]</scope>
    <source>
        <strain evidence="6 7">JCM 15130</strain>
    </source>
</reference>
<keyword evidence="3" id="KW-0804">Transcription</keyword>
<dbReference type="GO" id="GO:0003677">
    <property type="term" value="F:DNA binding"/>
    <property type="evidence" value="ECO:0007669"/>
    <property type="project" value="UniProtKB-KW"/>
</dbReference>
<evidence type="ECO:0000259" key="5">
    <source>
        <dbReference type="PROSITE" id="PS50949"/>
    </source>
</evidence>
<dbReference type="Gene3D" id="1.20.120.530">
    <property type="entry name" value="GntR ligand-binding domain-like"/>
    <property type="match status" value="1"/>
</dbReference>
<feature type="region of interest" description="Disordered" evidence="4">
    <location>
        <begin position="210"/>
        <end position="250"/>
    </location>
</feature>
<keyword evidence="2" id="KW-0238">DNA-binding</keyword>
<dbReference type="SUPFAM" id="SSF46785">
    <property type="entry name" value="Winged helix' DNA-binding domain"/>
    <property type="match status" value="1"/>
</dbReference>
<dbReference type="RefSeq" id="WP_152231166.1">
    <property type="nucleotide sequence ID" value="NZ_BAAAOT010000037.1"/>
</dbReference>
<proteinExistence type="predicted"/>
<evidence type="ECO:0000313" key="6">
    <source>
        <dbReference type="EMBL" id="MPV88502.1"/>
    </source>
</evidence>
<feature type="domain" description="HTH gntR-type" evidence="5">
    <location>
        <begin position="1"/>
        <end position="68"/>
    </location>
</feature>
<dbReference type="Pfam" id="PF00392">
    <property type="entry name" value="GntR"/>
    <property type="match status" value="1"/>
</dbReference>
<dbReference type="SMART" id="SM00345">
    <property type="entry name" value="HTH_GNTR"/>
    <property type="match status" value="1"/>
</dbReference>
<dbReference type="SMART" id="SM00895">
    <property type="entry name" value="FCD"/>
    <property type="match status" value="1"/>
</dbReference>
<dbReference type="InterPro" id="IPR036390">
    <property type="entry name" value="WH_DNA-bd_sf"/>
</dbReference>
<comment type="caution">
    <text evidence="6">The sequence shown here is derived from an EMBL/GenBank/DDBJ whole genome shotgun (WGS) entry which is preliminary data.</text>
</comment>